<accession>A0A2L2YST0</accession>
<evidence type="ECO:0000313" key="1">
    <source>
        <dbReference type="EMBL" id="LAA11143.1"/>
    </source>
</evidence>
<dbReference type="EMBL" id="IAAA01057559">
    <property type="protein sequence ID" value="LAA11143.1"/>
    <property type="molecule type" value="mRNA"/>
</dbReference>
<protein>
    <submittedName>
        <fullName evidence="1">Guanine nucleotide-binding protein subunit beta-2-like 1</fullName>
    </submittedName>
</protein>
<sequence>MTEQLNMKGTLRGHNNSVTQIATNPKLPDMILSSSSYNISRICIIDDGAIKFERRFTWP</sequence>
<dbReference type="AlphaFoldDB" id="A0A2L2YST0"/>
<name>A0A2L2YST0_PARTP</name>
<reference evidence="1" key="1">
    <citation type="journal article" date="2016" name="Mol. Ecol. Resour.">
        <title>Evaluation of the impact of RNA preservation methods of spiders for de novo transcriptome assembly.</title>
        <authorList>
            <person name="Kono N."/>
            <person name="Nakamura H."/>
            <person name="Ito Y."/>
            <person name="Tomita M."/>
            <person name="Arakawa K."/>
        </authorList>
    </citation>
    <scope>NUCLEOTIDE SEQUENCE</scope>
    <source>
        <tissue evidence="1">Whole body</tissue>
    </source>
</reference>
<proteinExistence type="evidence at transcript level"/>
<organism evidence="1">
    <name type="scientific">Parasteatoda tepidariorum</name>
    <name type="common">Common house spider</name>
    <name type="synonym">Achaearanea tepidariorum</name>
    <dbReference type="NCBI Taxonomy" id="114398"/>
    <lineage>
        <taxon>Eukaryota</taxon>
        <taxon>Metazoa</taxon>
        <taxon>Ecdysozoa</taxon>
        <taxon>Arthropoda</taxon>
        <taxon>Chelicerata</taxon>
        <taxon>Arachnida</taxon>
        <taxon>Araneae</taxon>
        <taxon>Araneomorphae</taxon>
        <taxon>Entelegynae</taxon>
        <taxon>Araneoidea</taxon>
        <taxon>Theridiidae</taxon>
        <taxon>Parasteatoda</taxon>
    </lineage>
</organism>